<dbReference type="PANTHER" id="PTHR43013:SF1">
    <property type="entry name" value="GLUTAMYL-TRNA REDUCTASE"/>
    <property type="match status" value="1"/>
</dbReference>
<feature type="binding site" evidence="9 11">
    <location>
        <position position="110"/>
    </location>
    <ligand>
        <name>substrate</name>
    </ligand>
</feature>
<feature type="site" description="Important for activity" evidence="9 13">
    <location>
        <position position="100"/>
    </location>
</feature>
<feature type="binding site" evidence="9 11">
    <location>
        <begin position="50"/>
        <end position="53"/>
    </location>
    <ligand>
        <name>substrate</name>
    </ligand>
</feature>
<keyword evidence="19" id="KW-1185">Reference proteome</keyword>
<dbReference type="InterPro" id="IPR015895">
    <property type="entry name" value="4pyrrol_synth_GluRdtase_N"/>
</dbReference>
<feature type="domain" description="Glutamyl-tRNA reductase N-terminal" evidence="17">
    <location>
        <begin position="7"/>
        <end position="157"/>
    </location>
</feature>
<dbReference type="SUPFAM" id="SSF69742">
    <property type="entry name" value="Glutamyl tRNA-reductase catalytic, N-terminal domain"/>
    <property type="match status" value="1"/>
</dbReference>
<dbReference type="GO" id="GO:0008883">
    <property type="term" value="F:glutamyl-tRNA reductase activity"/>
    <property type="evidence" value="ECO:0007669"/>
    <property type="project" value="UniProtKB-UniRule"/>
</dbReference>
<dbReference type="InterPro" id="IPR036343">
    <property type="entry name" value="GluRdtase_N_sf"/>
</dbReference>
<evidence type="ECO:0000256" key="3">
    <source>
        <dbReference type="ARBA" id="ARBA00012970"/>
    </source>
</evidence>
<feature type="domain" description="Quinate/shikimate 5-dehydrogenase/glutamyl-tRNA reductase" evidence="16">
    <location>
        <begin position="173"/>
        <end position="307"/>
    </location>
</feature>
<protein>
    <recommendedName>
        <fullName evidence="8 9">Glutamyl-tRNA reductase</fullName>
        <shortName evidence="9">GluTR</shortName>
        <ecNumber evidence="3 9">1.2.1.70</ecNumber>
    </recommendedName>
</protein>
<evidence type="ECO:0000256" key="6">
    <source>
        <dbReference type="ARBA" id="ARBA00023244"/>
    </source>
</evidence>
<feature type="binding site" evidence="9 11">
    <location>
        <begin position="115"/>
        <end position="117"/>
    </location>
    <ligand>
        <name>substrate</name>
    </ligand>
</feature>
<dbReference type="CDD" id="cd05213">
    <property type="entry name" value="NAD_bind_Glutamyl_tRNA_reduct"/>
    <property type="match status" value="1"/>
</dbReference>
<dbReference type="PROSITE" id="PS00747">
    <property type="entry name" value="GLUTR"/>
    <property type="match status" value="1"/>
</dbReference>
<organism evidence="18 19">
    <name type="scientific">Conexibacter arvalis</name>
    <dbReference type="NCBI Taxonomy" id="912552"/>
    <lineage>
        <taxon>Bacteria</taxon>
        <taxon>Bacillati</taxon>
        <taxon>Actinomycetota</taxon>
        <taxon>Thermoleophilia</taxon>
        <taxon>Solirubrobacterales</taxon>
        <taxon>Conexibacteraceae</taxon>
        <taxon>Conexibacter</taxon>
    </lineage>
</organism>
<dbReference type="InterPro" id="IPR036453">
    <property type="entry name" value="GluRdtase_dimer_dom_sf"/>
</dbReference>
<evidence type="ECO:0000256" key="2">
    <source>
        <dbReference type="ARBA" id="ARBA00005916"/>
    </source>
</evidence>
<evidence type="ECO:0000259" key="16">
    <source>
        <dbReference type="Pfam" id="PF01488"/>
    </source>
</evidence>
<evidence type="ECO:0000256" key="14">
    <source>
        <dbReference type="RuleBase" id="RU000584"/>
    </source>
</evidence>
<evidence type="ECO:0000256" key="11">
    <source>
        <dbReference type="PIRSR" id="PIRSR000445-2"/>
    </source>
</evidence>
<dbReference type="AlphaFoldDB" id="A0A840IA56"/>
<dbReference type="Pfam" id="PF01488">
    <property type="entry name" value="Shikimate_DH"/>
    <property type="match status" value="1"/>
</dbReference>
<comment type="function">
    <text evidence="9">Catalyzes the NADPH-dependent reduction of glutamyl-tRNA(Glu) to glutamate 1-semialdehyde (GSA).</text>
</comment>
<dbReference type="FunFam" id="3.40.50.720:FF:000031">
    <property type="entry name" value="Glutamyl-tRNA reductase"/>
    <property type="match status" value="1"/>
</dbReference>
<evidence type="ECO:0000256" key="4">
    <source>
        <dbReference type="ARBA" id="ARBA00022857"/>
    </source>
</evidence>
<evidence type="ECO:0000256" key="1">
    <source>
        <dbReference type="ARBA" id="ARBA00005059"/>
    </source>
</evidence>
<reference evidence="18 19" key="1">
    <citation type="submission" date="2020-08" db="EMBL/GenBank/DDBJ databases">
        <title>Genomic Encyclopedia of Archaeal and Bacterial Type Strains, Phase II (KMG-II): from individual species to whole genera.</title>
        <authorList>
            <person name="Goeker M."/>
        </authorList>
    </citation>
    <scope>NUCLEOTIDE SEQUENCE [LARGE SCALE GENOMIC DNA]</scope>
    <source>
        <strain evidence="18 19">DSM 23288</strain>
    </source>
</reference>
<dbReference type="UniPathway" id="UPA00251">
    <property type="reaction ID" value="UER00316"/>
</dbReference>
<comment type="domain">
    <text evidence="9">Possesses an unusual extended V-shaped dimeric structure with each monomer consisting of three distinct domains arranged along a curved 'spinal' alpha-helix. The N-terminal catalytic domain specifically recognizes the glutamate moiety of the substrate. The second domain is the NADPH-binding domain, and the third C-terminal domain is responsible for dimerization.</text>
</comment>
<comment type="catalytic activity">
    <reaction evidence="7 9 14">
        <text>(S)-4-amino-5-oxopentanoate + tRNA(Glu) + NADP(+) = L-glutamyl-tRNA(Glu) + NADPH + H(+)</text>
        <dbReference type="Rhea" id="RHEA:12344"/>
        <dbReference type="Rhea" id="RHEA-COMP:9663"/>
        <dbReference type="Rhea" id="RHEA-COMP:9680"/>
        <dbReference type="ChEBI" id="CHEBI:15378"/>
        <dbReference type="ChEBI" id="CHEBI:57501"/>
        <dbReference type="ChEBI" id="CHEBI:57783"/>
        <dbReference type="ChEBI" id="CHEBI:58349"/>
        <dbReference type="ChEBI" id="CHEBI:78442"/>
        <dbReference type="ChEBI" id="CHEBI:78520"/>
        <dbReference type="EC" id="1.2.1.70"/>
    </reaction>
</comment>
<dbReference type="HAMAP" id="MF_00087">
    <property type="entry name" value="Glu_tRNA_reductase"/>
    <property type="match status" value="1"/>
</dbReference>
<proteinExistence type="inferred from homology"/>
<dbReference type="EMBL" id="JACHNU010000001">
    <property type="protein sequence ID" value="MBB4661123.1"/>
    <property type="molecule type" value="Genomic_DNA"/>
</dbReference>
<evidence type="ECO:0000259" key="15">
    <source>
        <dbReference type="Pfam" id="PF00745"/>
    </source>
</evidence>
<evidence type="ECO:0000256" key="5">
    <source>
        <dbReference type="ARBA" id="ARBA00023002"/>
    </source>
</evidence>
<accession>A0A840IA56</accession>
<comment type="similarity">
    <text evidence="2 9 14">Belongs to the glutamyl-tRNA reductase family.</text>
</comment>
<feature type="active site" description="Nucleophile" evidence="9 10">
    <location>
        <position position="51"/>
    </location>
</feature>
<dbReference type="Pfam" id="PF00745">
    <property type="entry name" value="GlutR_dimer"/>
    <property type="match status" value="1"/>
</dbReference>
<evidence type="ECO:0000313" key="19">
    <source>
        <dbReference type="Proteomes" id="UP000585272"/>
    </source>
</evidence>
<dbReference type="Gene3D" id="3.40.50.720">
    <property type="entry name" value="NAD(P)-binding Rossmann-like Domain"/>
    <property type="match status" value="1"/>
</dbReference>
<evidence type="ECO:0000256" key="7">
    <source>
        <dbReference type="ARBA" id="ARBA00047464"/>
    </source>
</evidence>
<sequence length="446" mass="48624">MSEVLGIGVSHKTAPVAVRERLALTPGSVGEFLRDTLAVGDVQEAVAISTCNRTEVYVVARDPVEAETRVLGMLARKAGIRPTELAGSIYALRNCDAARHLYRVTSGLESMIVGEAEVQGQVKRAYDDALAAKSTGPLTNHLFRAALATGKRVRSETRIGSRRMSVSSVAAALVSEQLDGLERREVLLVGAGETSELAARALSDHGVEAIFVANRRRDRAISLAQRFGGQAMSFDELPRQLERADALLCTTSSPHPILTGEDVEAVMEARGGRPLLILDLAVPRDVAPEVRDVPGVSLCDIDDLQAVVRRNRSVRQVEAQHAEGIVEEEIQRFAEWLGALEVMPTLGALRARGQAIAEQIVRENAGRWESASEKDLERVAALAQAVVNRILHEPTLRMKNVADDRVHLRMQVIRDLFGLEDVPEGIEAEEPLAEVRPLRRRNQPGT</sequence>
<keyword evidence="5 9" id="KW-0560">Oxidoreductase</keyword>
<evidence type="ECO:0000256" key="10">
    <source>
        <dbReference type="PIRSR" id="PIRSR000445-1"/>
    </source>
</evidence>
<dbReference type="PIRSF" id="PIRSF000445">
    <property type="entry name" value="4pyrrol_synth_GluRdtase"/>
    <property type="match status" value="1"/>
</dbReference>
<evidence type="ECO:0000256" key="8">
    <source>
        <dbReference type="ARBA" id="ARBA00068659"/>
    </source>
</evidence>
<dbReference type="GO" id="GO:0050661">
    <property type="term" value="F:NADP binding"/>
    <property type="evidence" value="ECO:0007669"/>
    <property type="project" value="InterPro"/>
</dbReference>
<feature type="binding site" evidence="9 11">
    <location>
        <position position="121"/>
    </location>
    <ligand>
        <name>substrate</name>
    </ligand>
</feature>
<evidence type="ECO:0000313" key="18">
    <source>
        <dbReference type="EMBL" id="MBB4661123.1"/>
    </source>
</evidence>
<dbReference type="FunFam" id="3.30.460.30:FF:000001">
    <property type="entry name" value="Glutamyl-tRNA reductase"/>
    <property type="match status" value="1"/>
</dbReference>
<keyword evidence="6 9" id="KW-0627">Porphyrin biosynthesis</keyword>
<evidence type="ECO:0000259" key="17">
    <source>
        <dbReference type="Pfam" id="PF05201"/>
    </source>
</evidence>
<dbReference type="InterPro" id="IPR018214">
    <property type="entry name" value="GluRdtase_CS"/>
</dbReference>
<dbReference type="SUPFAM" id="SSF69075">
    <property type="entry name" value="Glutamyl tRNA-reductase dimerization domain"/>
    <property type="match status" value="1"/>
</dbReference>
<feature type="domain" description="Tetrapyrrole biosynthesis glutamyl-tRNA reductase dimerisation" evidence="15">
    <location>
        <begin position="322"/>
        <end position="419"/>
    </location>
</feature>
<dbReference type="InterPro" id="IPR006151">
    <property type="entry name" value="Shikm_DH/Glu-tRNA_Rdtase"/>
</dbReference>
<feature type="binding site" evidence="9 12">
    <location>
        <begin position="190"/>
        <end position="195"/>
    </location>
    <ligand>
        <name>NADP(+)</name>
        <dbReference type="ChEBI" id="CHEBI:58349"/>
    </ligand>
</feature>
<dbReference type="InterPro" id="IPR000343">
    <property type="entry name" value="4pyrrol_synth_GluRdtase"/>
</dbReference>
<dbReference type="Proteomes" id="UP000585272">
    <property type="component" value="Unassembled WGS sequence"/>
</dbReference>
<dbReference type="NCBIfam" id="TIGR01035">
    <property type="entry name" value="hemA"/>
    <property type="match status" value="1"/>
</dbReference>
<dbReference type="GO" id="GO:0019353">
    <property type="term" value="P:protoporphyrinogen IX biosynthetic process from glutamate"/>
    <property type="evidence" value="ECO:0007669"/>
    <property type="project" value="TreeGrafter"/>
</dbReference>
<dbReference type="SUPFAM" id="SSF51735">
    <property type="entry name" value="NAD(P)-binding Rossmann-fold domains"/>
    <property type="match status" value="1"/>
</dbReference>
<keyword evidence="4 9" id="KW-0521">NADP</keyword>
<gene>
    <name evidence="9" type="primary">hemA</name>
    <name evidence="18" type="ORF">BDZ31_000696</name>
</gene>
<dbReference type="InterPro" id="IPR015896">
    <property type="entry name" value="4pyrrol_synth_GluRdtase_dimer"/>
</dbReference>
<comment type="subunit">
    <text evidence="9">Homodimer.</text>
</comment>
<dbReference type="Pfam" id="PF05201">
    <property type="entry name" value="GlutR_N"/>
    <property type="match status" value="1"/>
</dbReference>
<name>A0A840IA56_9ACTN</name>
<comment type="pathway">
    <text evidence="1 9 14">Porphyrin-containing compound metabolism; protoporphyrin-IX biosynthesis; 5-aminolevulinate from L-glutamyl-tRNA(Glu): step 1/2.</text>
</comment>
<dbReference type="RefSeq" id="WP_183339020.1">
    <property type="nucleotide sequence ID" value="NZ_JACHNU010000001.1"/>
</dbReference>
<dbReference type="InterPro" id="IPR036291">
    <property type="entry name" value="NAD(P)-bd_dom_sf"/>
</dbReference>
<comment type="caution">
    <text evidence="18">The sequence shown here is derived from an EMBL/GenBank/DDBJ whole genome shotgun (WGS) entry which is preliminary data.</text>
</comment>
<evidence type="ECO:0000256" key="13">
    <source>
        <dbReference type="PIRSR" id="PIRSR000445-4"/>
    </source>
</evidence>
<dbReference type="PANTHER" id="PTHR43013">
    <property type="entry name" value="GLUTAMYL-TRNA REDUCTASE"/>
    <property type="match status" value="1"/>
</dbReference>
<dbReference type="EC" id="1.2.1.70" evidence="3 9"/>
<evidence type="ECO:0000256" key="12">
    <source>
        <dbReference type="PIRSR" id="PIRSR000445-3"/>
    </source>
</evidence>
<dbReference type="Gene3D" id="3.30.460.30">
    <property type="entry name" value="Glutamyl-tRNA reductase, N-terminal domain"/>
    <property type="match status" value="1"/>
</dbReference>
<evidence type="ECO:0000256" key="9">
    <source>
        <dbReference type="HAMAP-Rule" id="MF_00087"/>
    </source>
</evidence>
<comment type="miscellaneous">
    <text evidence="9">During catalysis, the active site Cys acts as a nucleophile attacking the alpha-carbonyl group of tRNA-bound glutamate with the formation of a thioester intermediate between enzyme and glutamate, and the concomitant release of tRNA(Glu). The thioester intermediate is finally reduced by direct hydride transfer from NADPH, to form the product GSA.</text>
</comment>